<name>A1K337_AZOSB</name>
<dbReference type="eggNOG" id="ENOG503480Q">
    <property type="taxonomic scope" value="Bacteria"/>
</dbReference>
<evidence type="ECO:0000313" key="2">
    <source>
        <dbReference type="Proteomes" id="UP000002588"/>
    </source>
</evidence>
<evidence type="ECO:0000313" key="1">
    <source>
        <dbReference type="EMBL" id="CAL93242.1"/>
    </source>
</evidence>
<dbReference type="HOGENOM" id="CLU_1831028_0_0_4"/>
<dbReference type="Proteomes" id="UP000002588">
    <property type="component" value="Chromosome"/>
</dbReference>
<dbReference type="EMBL" id="AM406670">
    <property type="protein sequence ID" value="CAL93242.1"/>
    <property type="molecule type" value="Genomic_DNA"/>
</dbReference>
<dbReference type="KEGG" id="azo:azo0625"/>
<dbReference type="InterPro" id="IPR011006">
    <property type="entry name" value="CheY-like_superfamily"/>
</dbReference>
<dbReference type="OrthoDB" id="9816469at2"/>
<organism evidence="1 2">
    <name type="scientific">Azoarcus sp. (strain BH72)</name>
    <dbReference type="NCBI Taxonomy" id="418699"/>
    <lineage>
        <taxon>Bacteria</taxon>
        <taxon>Pseudomonadati</taxon>
        <taxon>Pseudomonadota</taxon>
        <taxon>Betaproteobacteria</taxon>
        <taxon>Rhodocyclales</taxon>
        <taxon>Zoogloeaceae</taxon>
        <taxon>Azoarcus</taxon>
    </lineage>
</organism>
<dbReference type="RefSeq" id="WP_011764360.1">
    <property type="nucleotide sequence ID" value="NC_008702.1"/>
</dbReference>
<dbReference type="SUPFAM" id="SSF52172">
    <property type="entry name" value="CheY-like"/>
    <property type="match status" value="1"/>
</dbReference>
<dbReference type="KEGG" id="aoa:dqs_0694"/>
<sequence>MILMQKMYLPDDLAAVPLRVMLAMPEPLCCAHVTQYLGEATEIEVVGRTAAESEAMQLFFRLRPDVTVLDWRIAMHEPARLVGMLKRVAPGACVVSVVPALDSMPARAARALGADEVVTCDSLPQCLSTLAEHLERVRHH</sequence>
<keyword evidence="2" id="KW-1185">Reference proteome</keyword>
<dbReference type="AlphaFoldDB" id="A1K337"/>
<dbReference type="STRING" id="62928.azo0625"/>
<dbReference type="Gene3D" id="3.40.50.2300">
    <property type="match status" value="1"/>
</dbReference>
<protein>
    <submittedName>
        <fullName evidence="1">Hypothetical two-component system response regulator</fullName>
    </submittedName>
</protein>
<proteinExistence type="predicted"/>
<gene>
    <name evidence="1" type="ordered locus">azo0625</name>
</gene>
<reference evidence="1 2" key="1">
    <citation type="journal article" date="2006" name="Nat. Biotechnol.">
        <title>Complete genome of the mutualistic, N2-fixing grass endophyte Azoarcus sp. strain BH72.</title>
        <authorList>
            <person name="Krause A."/>
            <person name="Ramakumar A."/>
            <person name="Bartels D."/>
            <person name="Battistoni F."/>
            <person name="Bekel T."/>
            <person name="Boch J."/>
            <person name="Boehm M."/>
            <person name="Friedrich F."/>
            <person name="Hurek T."/>
            <person name="Krause L."/>
            <person name="Linke B."/>
            <person name="McHardy A.C."/>
            <person name="Sarkar A."/>
            <person name="Schneiker S."/>
            <person name="Syed A.A."/>
            <person name="Thauer R."/>
            <person name="Vorhoelter F.-J."/>
            <person name="Weidner S."/>
            <person name="Puehler A."/>
            <person name="Reinhold-Hurek B."/>
            <person name="Kaiser O."/>
            <person name="Goesmann A."/>
        </authorList>
    </citation>
    <scope>NUCLEOTIDE SEQUENCE [LARGE SCALE GENOMIC DNA]</scope>
    <source>
        <strain evidence="1 2">BH72</strain>
    </source>
</reference>
<accession>A1K337</accession>